<dbReference type="AlphaFoldDB" id="A0AAX0J1S6"/>
<evidence type="ECO:0000313" key="3">
    <source>
        <dbReference type="Proteomes" id="UP000186159"/>
    </source>
</evidence>
<name>A0AAX0J1S6_CORDP</name>
<organism evidence="2 3">
    <name type="scientific">Corynebacterium diphtheriae bv. gravis</name>
    <dbReference type="NCBI Taxonomy" id="1720349"/>
    <lineage>
        <taxon>Bacteria</taxon>
        <taxon>Bacillati</taxon>
        <taxon>Actinomycetota</taxon>
        <taxon>Actinomycetes</taxon>
        <taxon>Mycobacteriales</taxon>
        <taxon>Corynebacteriaceae</taxon>
        <taxon>Corynebacterium</taxon>
    </lineage>
</organism>
<reference evidence="2 3" key="1">
    <citation type="submission" date="2015-09" db="EMBL/GenBank/DDBJ databases">
        <title>Genome sequencing of Corynebacterium diphtheriae Bv. Gravis strain DSM 44123.</title>
        <authorList>
            <person name="Sangal V."/>
            <person name="Burkovski A."/>
        </authorList>
    </citation>
    <scope>NUCLEOTIDE SEQUENCE [LARGE SCALE GENOMIC DNA]</scope>
    <source>
        <strain evidence="2 3">DSM 44123</strain>
    </source>
</reference>
<sequence>MAWLGLAGIGGHWWALVSAPPPLTPEKTALHTKSAQTAGLEAIWCEVRRKILRTTPEWWLGGTGAPAAAPAVAEPPPTSMPNHPKMLAGM</sequence>
<protein>
    <submittedName>
        <fullName evidence="2">Uncharacterized protein</fullName>
    </submittedName>
</protein>
<evidence type="ECO:0000256" key="1">
    <source>
        <dbReference type="SAM" id="MobiDB-lite"/>
    </source>
</evidence>
<dbReference type="Proteomes" id="UP000186159">
    <property type="component" value="Unassembled WGS sequence"/>
</dbReference>
<proteinExistence type="predicted"/>
<feature type="region of interest" description="Disordered" evidence="1">
    <location>
        <begin position="66"/>
        <end position="90"/>
    </location>
</feature>
<comment type="caution">
    <text evidence="2">The sequence shown here is derived from an EMBL/GenBank/DDBJ whole genome shotgun (WGS) entry which is preliminary data.</text>
</comment>
<gene>
    <name evidence="2" type="ORF">AOT42_10230</name>
</gene>
<accession>A0AAX0J1S6</accession>
<evidence type="ECO:0000313" key="2">
    <source>
        <dbReference type="EMBL" id="OKY22976.1"/>
    </source>
</evidence>
<dbReference type="EMBL" id="LJXR01000007">
    <property type="protein sequence ID" value="OKY22976.1"/>
    <property type="molecule type" value="Genomic_DNA"/>
</dbReference>